<dbReference type="InterPro" id="IPR009671">
    <property type="entry name" value="RraB_dom"/>
</dbReference>
<reference evidence="3 5" key="2">
    <citation type="submission" date="2019-09" db="EMBL/GenBank/DDBJ databases">
        <title>A bacterium isolated from glacier soil.</title>
        <authorList>
            <person name="Liu Q."/>
        </authorList>
    </citation>
    <scope>NUCLEOTIDE SEQUENCE [LARGE SCALE GENOMIC DNA]</scope>
    <source>
        <strain evidence="3 5">MDT1-10-3</strain>
    </source>
</reference>
<dbReference type="Proteomes" id="UP001570846">
    <property type="component" value="Unassembled WGS sequence"/>
</dbReference>
<feature type="domain" description="Regulator of ribonuclease activity B" evidence="2">
    <location>
        <begin position="150"/>
        <end position="250"/>
    </location>
</feature>
<dbReference type="OrthoDB" id="7839302at2"/>
<proteinExistence type="predicted"/>
<dbReference type="EMBL" id="JBGOGF010000005">
    <property type="protein sequence ID" value="MFA1771828.1"/>
    <property type="molecule type" value="Genomic_DNA"/>
</dbReference>
<evidence type="ECO:0000313" key="5">
    <source>
        <dbReference type="Proteomes" id="UP000323866"/>
    </source>
</evidence>
<protein>
    <submittedName>
        <fullName evidence="3">DUF695 domain-containing protein</fullName>
    </submittedName>
</protein>
<dbReference type="InterPro" id="IPR036701">
    <property type="entry name" value="RraB-like_sf"/>
</dbReference>
<reference evidence="4 6" key="3">
    <citation type="submission" date="2024-08" db="EMBL/GenBank/DDBJ databases">
        <authorList>
            <person name="Wei W."/>
        </authorList>
    </citation>
    <scope>NUCLEOTIDE SEQUENCE [LARGE SCALE GENOMIC DNA]</scope>
    <source>
        <strain evidence="4 6">XU2</strain>
    </source>
</reference>
<dbReference type="SUPFAM" id="SSF89946">
    <property type="entry name" value="Hypothetical protein VC0424"/>
    <property type="match status" value="1"/>
</dbReference>
<accession>A0A5M8Q9F0</accession>
<dbReference type="Pfam" id="PF06877">
    <property type="entry name" value="RraB"/>
    <property type="match status" value="1"/>
</dbReference>
<dbReference type="InterPro" id="IPR016097">
    <property type="entry name" value="DUF695"/>
</dbReference>
<gene>
    <name evidence="4" type="ORF">ACD591_11040</name>
    <name evidence="3" type="ORF">FOE74_16455</name>
</gene>
<name>A0A5M8Q9F0_9BACT</name>
<organism evidence="3 5">
    <name type="scientific">Rufibacter glacialis</name>
    <dbReference type="NCBI Taxonomy" id="1259555"/>
    <lineage>
        <taxon>Bacteria</taxon>
        <taxon>Pseudomonadati</taxon>
        <taxon>Bacteroidota</taxon>
        <taxon>Cytophagia</taxon>
        <taxon>Cytophagales</taxon>
        <taxon>Hymenobacteraceae</taxon>
        <taxon>Rufibacter</taxon>
    </lineage>
</organism>
<evidence type="ECO:0000259" key="2">
    <source>
        <dbReference type="Pfam" id="PF06877"/>
    </source>
</evidence>
<dbReference type="Proteomes" id="UP000323866">
    <property type="component" value="Unassembled WGS sequence"/>
</dbReference>
<reference evidence="3 5" key="1">
    <citation type="submission" date="2019-07" db="EMBL/GenBank/DDBJ databases">
        <authorList>
            <person name="Qu J.-H."/>
        </authorList>
    </citation>
    <scope>NUCLEOTIDE SEQUENCE [LARGE SCALE GENOMIC DNA]</scope>
    <source>
        <strain evidence="3 5">MDT1-10-3</strain>
    </source>
</reference>
<dbReference type="Pfam" id="PF05117">
    <property type="entry name" value="DUF695"/>
    <property type="match status" value="1"/>
</dbReference>
<evidence type="ECO:0000313" key="6">
    <source>
        <dbReference type="Proteomes" id="UP001570846"/>
    </source>
</evidence>
<dbReference type="EMBL" id="VKKZ01000023">
    <property type="protein sequence ID" value="KAA6431711.1"/>
    <property type="molecule type" value="Genomic_DNA"/>
</dbReference>
<dbReference type="RefSeq" id="WP_149099732.1">
    <property type="nucleotide sequence ID" value="NZ_BMMG01000006.1"/>
</dbReference>
<comment type="caution">
    <text evidence="3">The sequence shown here is derived from an EMBL/GenBank/DDBJ whole genome shotgun (WGS) entry which is preliminary data.</text>
</comment>
<evidence type="ECO:0000259" key="1">
    <source>
        <dbReference type="Pfam" id="PF05117"/>
    </source>
</evidence>
<evidence type="ECO:0000313" key="3">
    <source>
        <dbReference type="EMBL" id="KAA6431711.1"/>
    </source>
</evidence>
<dbReference type="AlphaFoldDB" id="A0A5M8Q9F0"/>
<dbReference type="Gene3D" id="3.30.70.970">
    <property type="entry name" value="RraB-like"/>
    <property type="match status" value="1"/>
</dbReference>
<feature type="domain" description="DUF695" evidence="1">
    <location>
        <begin position="9"/>
        <end position="141"/>
    </location>
</feature>
<keyword evidence="6" id="KW-1185">Reference proteome</keyword>
<sequence>METKDYQPDWEVYFCQIESKPAFIGLDLNLATLAPLEEQNQVIEITVPLASVREDGFPEDIEWEALGDIEDALVTAFENGLEAIMAGKTLNAGLRKFYFYASEVLLVEHHLKEVEEAFPQYQFAAETWEDPEWETYLGFLFPEPADLQRIQNGKVLRNLEDLGDNPDVSRKVVHWIYFRDEASLEKYWQEIAAKGYRKEEEGFEPHSEETPFKLQVSLEAKTQEETIHDMVLYLWNLAQEQDATYDGWETSIEKGDPA</sequence>
<evidence type="ECO:0000313" key="4">
    <source>
        <dbReference type="EMBL" id="MFA1771828.1"/>
    </source>
</evidence>